<dbReference type="AlphaFoldDB" id="A0A6C0G6X6"/>
<proteinExistence type="predicted"/>
<accession>A0A6C0G6X6</accession>
<dbReference type="InterPro" id="IPR024775">
    <property type="entry name" value="DinB-like"/>
</dbReference>
<dbReference type="GO" id="GO:0016787">
    <property type="term" value="F:hydrolase activity"/>
    <property type="evidence" value="ECO:0007669"/>
    <property type="project" value="UniProtKB-KW"/>
</dbReference>
<keyword evidence="2" id="KW-0378">Hydrolase</keyword>
<name>A0A6C0G6X6_9BACL</name>
<evidence type="ECO:0000259" key="1">
    <source>
        <dbReference type="Pfam" id="PF12867"/>
    </source>
</evidence>
<gene>
    <name evidence="2" type="ORF">GXP70_20730</name>
</gene>
<dbReference type="SUPFAM" id="SSF109854">
    <property type="entry name" value="DinB/YfiT-like putative metalloenzymes"/>
    <property type="match status" value="1"/>
</dbReference>
<feature type="domain" description="DinB-like" evidence="1">
    <location>
        <begin position="37"/>
        <end position="167"/>
    </location>
</feature>
<evidence type="ECO:0000313" key="3">
    <source>
        <dbReference type="Proteomes" id="UP000476064"/>
    </source>
</evidence>
<dbReference type="KEGG" id="plyc:GXP70_20730"/>
<keyword evidence="3" id="KW-1185">Reference proteome</keyword>
<dbReference type="RefSeq" id="WP_162358599.1">
    <property type="nucleotide sequence ID" value="NZ_CP048209.1"/>
</dbReference>
<dbReference type="Proteomes" id="UP000476064">
    <property type="component" value="Chromosome"/>
</dbReference>
<dbReference type="Pfam" id="PF12867">
    <property type="entry name" value="DinB_2"/>
    <property type="match status" value="1"/>
</dbReference>
<dbReference type="EMBL" id="CP048209">
    <property type="protein sequence ID" value="QHT62165.1"/>
    <property type="molecule type" value="Genomic_DNA"/>
</dbReference>
<reference evidence="2 3" key="1">
    <citation type="submission" date="2020-01" db="EMBL/GenBank/DDBJ databases">
        <title>Paenibacillus sp. nov., isolated from tomato rhizosphere.</title>
        <authorList>
            <person name="Weon H.-Y."/>
            <person name="Lee S.A."/>
        </authorList>
    </citation>
    <scope>NUCLEOTIDE SEQUENCE [LARGE SCALE GENOMIC DNA]</scope>
    <source>
        <strain evidence="2 3">12200R-189</strain>
    </source>
</reference>
<dbReference type="InterPro" id="IPR034660">
    <property type="entry name" value="DinB/YfiT-like"/>
</dbReference>
<evidence type="ECO:0000313" key="2">
    <source>
        <dbReference type="EMBL" id="QHT62165.1"/>
    </source>
</evidence>
<dbReference type="NCBIfam" id="NF009807">
    <property type="entry name" value="PRK13291.1"/>
    <property type="match status" value="1"/>
</dbReference>
<dbReference type="Gene3D" id="1.20.120.450">
    <property type="entry name" value="dinb family like domain"/>
    <property type="match status" value="1"/>
</dbReference>
<organism evidence="2 3">
    <name type="scientific">Paenibacillus lycopersici</name>
    <dbReference type="NCBI Taxonomy" id="2704462"/>
    <lineage>
        <taxon>Bacteria</taxon>
        <taxon>Bacillati</taxon>
        <taxon>Bacillota</taxon>
        <taxon>Bacilli</taxon>
        <taxon>Bacillales</taxon>
        <taxon>Paenibacillaceae</taxon>
        <taxon>Paenibacillus</taxon>
    </lineage>
</organism>
<protein>
    <submittedName>
        <fullName evidence="2">Putative metal-dependent hydrolase</fullName>
    </submittedName>
</protein>
<sequence>MELDTLRYPLGRLVPARHSGPLDRERWMQDIAGIAGALRSTVASLTEEQLRMPYRPGGWTVRQVVHHLADSDMNAYIRFKRALTEDAPLAGTFREDVFAELADYADTPVEASLALLEALHARFLALLHGMADEQFKRTFTSPAHGLMTIDQAVERFAWHGRHHIAQIAQIANRSHGS</sequence>